<proteinExistence type="predicted"/>
<sequence length="330" mass="36621">MKDLASELAQVKTVAIAGHVRPDGDCAGSCLATYNYIATWFPEIQADVYLEPIPNIFKFLKNADKIQNSCKSDQVYDLCIVQDCGDAGRLGDAVKYFHTAKKTICIDHHVSNSSFADVNYIYPQASSTSELIFELLEEEKITKEIAECIYVGMVHDTGVFQYSCTSAKTMNAAGVLMEKGINFSKIVDDTFYTKTFAQNKILGQALLNSERFLEDKVIASAVTREEMERYQALPKHLDGIVSQLRVTKDVELAIFLYENEDHSWKISMRSNGKVNVAELAMKYQGGGHERAAGATMEGSSKEIISALCRDAQKQIFGECENGGTSREAEH</sequence>
<organism evidence="1 2">
    <name type="scientific">Petralouisia muris</name>
    <dbReference type="NCBI Taxonomy" id="3032872"/>
    <lineage>
        <taxon>Bacteria</taxon>
        <taxon>Bacillati</taxon>
        <taxon>Bacillota</taxon>
        <taxon>Clostridia</taxon>
        <taxon>Lachnospirales</taxon>
        <taxon>Lachnospiraceae</taxon>
        <taxon>Petralouisia</taxon>
    </lineage>
</organism>
<keyword evidence="2" id="KW-1185">Reference proteome</keyword>
<reference evidence="1" key="1">
    <citation type="submission" date="2019-04" db="EMBL/GenBank/DDBJ databases">
        <title>Microbes associate with the intestines of laboratory mice.</title>
        <authorList>
            <person name="Navarre W."/>
            <person name="Wong E."/>
            <person name="Huang K."/>
            <person name="Tropini C."/>
            <person name="Ng K."/>
            <person name="Yu B."/>
        </authorList>
    </citation>
    <scope>NUCLEOTIDE SEQUENCE</scope>
    <source>
        <strain evidence="1">NM01_1-7b</strain>
    </source>
</reference>
<dbReference type="EMBL" id="SRYA01000015">
    <property type="protein sequence ID" value="TGY96580.1"/>
    <property type="molecule type" value="Genomic_DNA"/>
</dbReference>
<dbReference type="Proteomes" id="UP000304953">
    <property type="component" value="Unassembled WGS sequence"/>
</dbReference>
<gene>
    <name evidence="1" type="ORF">E5329_09395</name>
</gene>
<evidence type="ECO:0000313" key="1">
    <source>
        <dbReference type="EMBL" id="TGY96580.1"/>
    </source>
</evidence>
<protein>
    <submittedName>
        <fullName evidence="1">Bifunctional oligoribonuclease/PAP phosphatase NrnA</fullName>
    </submittedName>
</protein>
<name>A0AC61RXJ1_9FIRM</name>
<comment type="caution">
    <text evidence="1">The sequence shown here is derived from an EMBL/GenBank/DDBJ whole genome shotgun (WGS) entry which is preliminary data.</text>
</comment>
<evidence type="ECO:0000313" key="2">
    <source>
        <dbReference type="Proteomes" id="UP000304953"/>
    </source>
</evidence>
<accession>A0AC61RXJ1</accession>